<dbReference type="InterPro" id="IPR051834">
    <property type="entry name" value="RING_finger_E3_ligase"/>
</dbReference>
<dbReference type="GO" id="GO:0008270">
    <property type="term" value="F:zinc ion binding"/>
    <property type="evidence" value="ECO:0007669"/>
    <property type="project" value="UniProtKB-KW"/>
</dbReference>
<evidence type="ECO:0000256" key="3">
    <source>
        <dbReference type="ARBA" id="ARBA00022833"/>
    </source>
</evidence>
<evidence type="ECO:0000259" key="5">
    <source>
        <dbReference type="PROSITE" id="PS50089"/>
    </source>
</evidence>
<evidence type="ECO:0000256" key="1">
    <source>
        <dbReference type="ARBA" id="ARBA00022723"/>
    </source>
</evidence>
<name>A0A8E2E2K0_9PEZI</name>
<keyword evidence="1" id="KW-0479">Metal-binding</keyword>
<dbReference type="PANTHER" id="PTHR45931">
    <property type="entry name" value="SI:CH211-59O9.10"/>
    <property type="match status" value="1"/>
</dbReference>
<gene>
    <name evidence="6" type="ORF">K432DRAFT_385619</name>
</gene>
<dbReference type="EMBL" id="KV745234">
    <property type="protein sequence ID" value="OCK76195.1"/>
    <property type="molecule type" value="Genomic_DNA"/>
</dbReference>
<dbReference type="OrthoDB" id="8062037at2759"/>
<protein>
    <recommendedName>
        <fullName evidence="5">RING-type domain-containing protein</fullName>
    </recommendedName>
</protein>
<dbReference type="GO" id="GO:0005634">
    <property type="term" value="C:nucleus"/>
    <property type="evidence" value="ECO:0007669"/>
    <property type="project" value="TreeGrafter"/>
</dbReference>
<dbReference type="PROSITE" id="PS50089">
    <property type="entry name" value="ZF_RING_2"/>
    <property type="match status" value="1"/>
</dbReference>
<dbReference type="InterPro" id="IPR013083">
    <property type="entry name" value="Znf_RING/FYVE/PHD"/>
</dbReference>
<dbReference type="Proteomes" id="UP000250266">
    <property type="component" value="Unassembled WGS sequence"/>
</dbReference>
<sequence>MDLIFQGLAPGPRPTSEAAIESLPRQVVDQKWLDSHSGDECIICADSYGLGDILTDQRCGHFFHRKCLSSWLRWTCPLCNNNVLI</sequence>
<dbReference type="InterPro" id="IPR001841">
    <property type="entry name" value="Znf_RING"/>
</dbReference>
<proteinExistence type="predicted"/>
<feature type="domain" description="RING-type" evidence="5">
    <location>
        <begin position="41"/>
        <end position="80"/>
    </location>
</feature>
<dbReference type="Gene3D" id="3.30.40.10">
    <property type="entry name" value="Zinc/RING finger domain, C3HC4 (zinc finger)"/>
    <property type="match status" value="1"/>
</dbReference>
<evidence type="ECO:0000313" key="7">
    <source>
        <dbReference type="Proteomes" id="UP000250266"/>
    </source>
</evidence>
<dbReference type="SMART" id="SM00184">
    <property type="entry name" value="RING"/>
    <property type="match status" value="1"/>
</dbReference>
<accession>A0A8E2E2K0</accession>
<dbReference type="Pfam" id="PF13639">
    <property type="entry name" value="zf-RING_2"/>
    <property type="match status" value="1"/>
</dbReference>
<reference evidence="6 7" key="1">
    <citation type="journal article" date="2016" name="Nat. Commun.">
        <title>Ectomycorrhizal ecology is imprinted in the genome of the dominant symbiotic fungus Cenococcum geophilum.</title>
        <authorList>
            <consortium name="DOE Joint Genome Institute"/>
            <person name="Peter M."/>
            <person name="Kohler A."/>
            <person name="Ohm R.A."/>
            <person name="Kuo A."/>
            <person name="Krutzmann J."/>
            <person name="Morin E."/>
            <person name="Arend M."/>
            <person name="Barry K.W."/>
            <person name="Binder M."/>
            <person name="Choi C."/>
            <person name="Clum A."/>
            <person name="Copeland A."/>
            <person name="Grisel N."/>
            <person name="Haridas S."/>
            <person name="Kipfer T."/>
            <person name="LaButti K."/>
            <person name="Lindquist E."/>
            <person name="Lipzen A."/>
            <person name="Maire R."/>
            <person name="Meier B."/>
            <person name="Mihaltcheva S."/>
            <person name="Molinier V."/>
            <person name="Murat C."/>
            <person name="Poggeler S."/>
            <person name="Quandt C.A."/>
            <person name="Sperisen C."/>
            <person name="Tritt A."/>
            <person name="Tisserant E."/>
            <person name="Crous P.W."/>
            <person name="Henrissat B."/>
            <person name="Nehls U."/>
            <person name="Egli S."/>
            <person name="Spatafora J.W."/>
            <person name="Grigoriev I.V."/>
            <person name="Martin F.M."/>
        </authorList>
    </citation>
    <scope>NUCLEOTIDE SEQUENCE [LARGE SCALE GENOMIC DNA]</scope>
    <source>
        <strain evidence="6 7">CBS 459.81</strain>
    </source>
</reference>
<dbReference type="PANTHER" id="PTHR45931:SF3">
    <property type="entry name" value="RING ZINC FINGER-CONTAINING PROTEIN"/>
    <property type="match status" value="1"/>
</dbReference>
<dbReference type="GO" id="GO:0006511">
    <property type="term" value="P:ubiquitin-dependent protein catabolic process"/>
    <property type="evidence" value="ECO:0007669"/>
    <property type="project" value="TreeGrafter"/>
</dbReference>
<dbReference type="AlphaFoldDB" id="A0A8E2E2K0"/>
<dbReference type="SUPFAM" id="SSF57850">
    <property type="entry name" value="RING/U-box"/>
    <property type="match status" value="1"/>
</dbReference>
<evidence type="ECO:0000313" key="6">
    <source>
        <dbReference type="EMBL" id="OCK76195.1"/>
    </source>
</evidence>
<evidence type="ECO:0000256" key="2">
    <source>
        <dbReference type="ARBA" id="ARBA00022771"/>
    </source>
</evidence>
<keyword evidence="2 4" id="KW-0863">Zinc-finger</keyword>
<dbReference type="GO" id="GO:0061630">
    <property type="term" value="F:ubiquitin protein ligase activity"/>
    <property type="evidence" value="ECO:0007669"/>
    <property type="project" value="TreeGrafter"/>
</dbReference>
<organism evidence="6 7">
    <name type="scientific">Lepidopterella palustris CBS 459.81</name>
    <dbReference type="NCBI Taxonomy" id="1314670"/>
    <lineage>
        <taxon>Eukaryota</taxon>
        <taxon>Fungi</taxon>
        <taxon>Dikarya</taxon>
        <taxon>Ascomycota</taxon>
        <taxon>Pezizomycotina</taxon>
        <taxon>Dothideomycetes</taxon>
        <taxon>Pleosporomycetidae</taxon>
        <taxon>Mytilinidiales</taxon>
        <taxon>Argynnaceae</taxon>
        <taxon>Lepidopterella</taxon>
    </lineage>
</organism>
<keyword evidence="3" id="KW-0862">Zinc</keyword>
<keyword evidence="7" id="KW-1185">Reference proteome</keyword>
<evidence type="ECO:0000256" key="4">
    <source>
        <dbReference type="PROSITE-ProRule" id="PRU00175"/>
    </source>
</evidence>